<keyword evidence="4 7" id="KW-0574">Periplasm</keyword>
<dbReference type="PROSITE" id="PS00194">
    <property type="entry name" value="THIOREDOXIN_1"/>
    <property type="match status" value="1"/>
</dbReference>
<dbReference type="CDD" id="cd03020">
    <property type="entry name" value="DsbA_DsbC_DsbG"/>
    <property type="match status" value="1"/>
</dbReference>
<dbReference type="GO" id="GO:0042597">
    <property type="term" value="C:periplasmic space"/>
    <property type="evidence" value="ECO:0007669"/>
    <property type="project" value="UniProtKB-SubCell"/>
</dbReference>
<dbReference type="PANTHER" id="PTHR35272:SF3">
    <property type="entry name" value="THIOL:DISULFIDE INTERCHANGE PROTEIN DSBC"/>
    <property type="match status" value="1"/>
</dbReference>
<keyword evidence="6 7" id="KW-0676">Redox-active center</keyword>
<dbReference type="Gene3D" id="3.10.450.70">
    <property type="entry name" value="Disulphide bond isomerase, DsbC/G, N-terminal"/>
    <property type="match status" value="1"/>
</dbReference>
<evidence type="ECO:0000313" key="11">
    <source>
        <dbReference type="Proteomes" id="UP000297839"/>
    </source>
</evidence>
<keyword evidence="3 7" id="KW-0732">Signal</keyword>
<dbReference type="PANTHER" id="PTHR35272">
    <property type="entry name" value="THIOL:DISULFIDE INTERCHANGE PROTEIN DSBC-RELATED"/>
    <property type="match status" value="1"/>
</dbReference>
<evidence type="ECO:0000313" key="10">
    <source>
        <dbReference type="EMBL" id="TFZ03639.1"/>
    </source>
</evidence>
<dbReference type="Proteomes" id="UP000297839">
    <property type="component" value="Unassembled WGS sequence"/>
</dbReference>
<sequence length="240" mass="26360">MKALLSALAALLLAASFATPAAAQEAAIRKNLAERMPRLDKIDEVSKTPMNGLYEVRIGTKIFYTDAEGGFVIDGELIDVKGKRNLTEERMNKLTAVTFDELPFKDAFTIVRGNGKRKLVVFEDPNCGYCKQFEADLQKVDNVTIHLFLYPVLGPDSMAKSRNIWCAKDKAKAWQDWMVRGQAIPPAPAPGCDTTALERNRELGRKHQITGTPTLVFTDGSRAPGAIPAAQVEQRLAAAQ</sequence>
<dbReference type="InterPro" id="IPR033954">
    <property type="entry name" value="DiS-bond_Isoase_DsbC/G"/>
</dbReference>
<evidence type="ECO:0000256" key="2">
    <source>
        <dbReference type="ARBA" id="ARBA00009813"/>
    </source>
</evidence>
<organism evidence="10 11">
    <name type="scientific">Ramlibacter humi</name>
    <dbReference type="NCBI Taxonomy" id="2530451"/>
    <lineage>
        <taxon>Bacteria</taxon>
        <taxon>Pseudomonadati</taxon>
        <taxon>Pseudomonadota</taxon>
        <taxon>Betaproteobacteria</taxon>
        <taxon>Burkholderiales</taxon>
        <taxon>Comamonadaceae</taxon>
        <taxon>Ramlibacter</taxon>
    </lineage>
</organism>
<feature type="chain" id="PRO_5021504863" description="Thiol:disulfide interchange protein" evidence="7">
    <location>
        <begin position="24"/>
        <end position="240"/>
    </location>
</feature>
<dbReference type="Gene3D" id="3.40.30.10">
    <property type="entry name" value="Glutaredoxin"/>
    <property type="match status" value="1"/>
</dbReference>
<evidence type="ECO:0000256" key="6">
    <source>
        <dbReference type="ARBA" id="ARBA00023284"/>
    </source>
</evidence>
<evidence type="ECO:0000256" key="1">
    <source>
        <dbReference type="ARBA" id="ARBA00004418"/>
    </source>
</evidence>
<evidence type="ECO:0000256" key="7">
    <source>
        <dbReference type="RuleBase" id="RU364038"/>
    </source>
</evidence>
<dbReference type="InterPro" id="IPR009094">
    <property type="entry name" value="DiS-bond_isomerase_DsbC/G_N_sf"/>
</dbReference>
<dbReference type="EMBL" id="SMLK01000002">
    <property type="protein sequence ID" value="TFZ03639.1"/>
    <property type="molecule type" value="Genomic_DNA"/>
</dbReference>
<proteinExistence type="inferred from homology"/>
<dbReference type="RefSeq" id="WP_135249264.1">
    <property type="nucleotide sequence ID" value="NZ_SMLK01000002.1"/>
</dbReference>
<comment type="subcellular location">
    <subcellularLocation>
        <location evidence="1 7">Periplasm</location>
    </subcellularLocation>
</comment>
<dbReference type="Pfam" id="PF13098">
    <property type="entry name" value="Thioredoxin_2"/>
    <property type="match status" value="1"/>
</dbReference>
<dbReference type="InterPro" id="IPR017937">
    <property type="entry name" value="Thioredoxin_CS"/>
</dbReference>
<dbReference type="AlphaFoldDB" id="A0A4Z0C084"/>
<dbReference type="OrthoDB" id="12976at2"/>
<feature type="signal peptide" evidence="7">
    <location>
        <begin position="1"/>
        <end position="23"/>
    </location>
</feature>
<gene>
    <name evidence="10" type="ORF">EZ216_08215</name>
</gene>
<name>A0A4Z0C084_9BURK</name>
<evidence type="ECO:0000256" key="3">
    <source>
        <dbReference type="ARBA" id="ARBA00022729"/>
    </source>
</evidence>
<dbReference type="SUPFAM" id="SSF54423">
    <property type="entry name" value="DsbC/DsbG N-terminal domain-like"/>
    <property type="match status" value="1"/>
</dbReference>
<keyword evidence="5" id="KW-1015">Disulfide bond</keyword>
<comment type="caution">
    <text evidence="10">The sequence shown here is derived from an EMBL/GenBank/DDBJ whole genome shotgun (WGS) entry which is preliminary data.</text>
</comment>
<dbReference type="InterPro" id="IPR051470">
    <property type="entry name" value="Thiol:disulfide_interchange"/>
</dbReference>
<dbReference type="InterPro" id="IPR018950">
    <property type="entry name" value="DiS-bond_isomerase_DsbC/G_N"/>
</dbReference>
<dbReference type="Pfam" id="PF10411">
    <property type="entry name" value="DsbC_N"/>
    <property type="match status" value="1"/>
</dbReference>
<keyword evidence="11" id="KW-1185">Reference proteome</keyword>
<dbReference type="InterPro" id="IPR012336">
    <property type="entry name" value="Thioredoxin-like_fold"/>
</dbReference>
<comment type="function">
    <text evidence="7">Required for disulfide bond formation in some periplasmic proteins. Acts by transferring its disulfide bond to other proteins and is reduced in the process.</text>
</comment>
<evidence type="ECO:0000259" key="9">
    <source>
        <dbReference type="Pfam" id="PF13098"/>
    </source>
</evidence>
<feature type="domain" description="Disulphide bond isomerase DsbC/G N-terminal" evidence="8">
    <location>
        <begin position="20"/>
        <end position="88"/>
    </location>
</feature>
<reference evidence="10 11" key="1">
    <citation type="submission" date="2019-03" db="EMBL/GenBank/DDBJ databases">
        <title>Ramlibacter sp. 18x22-1, whole genome shotgun sequence.</title>
        <authorList>
            <person name="Zhang X."/>
            <person name="Feng G."/>
            <person name="Zhu H."/>
        </authorList>
    </citation>
    <scope>NUCLEOTIDE SEQUENCE [LARGE SCALE GENOMIC DNA]</scope>
    <source>
        <strain evidence="10 11">18x22-1</strain>
    </source>
</reference>
<dbReference type="SUPFAM" id="SSF52833">
    <property type="entry name" value="Thioredoxin-like"/>
    <property type="match status" value="1"/>
</dbReference>
<evidence type="ECO:0000259" key="8">
    <source>
        <dbReference type="Pfam" id="PF10411"/>
    </source>
</evidence>
<feature type="domain" description="Thioredoxin-like fold" evidence="9">
    <location>
        <begin position="112"/>
        <end position="236"/>
    </location>
</feature>
<protein>
    <recommendedName>
        <fullName evidence="7">Thiol:disulfide interchange protein</fullName>
    </recommendedName>
</protein>
<dbReference type="InterPro" id="IPR036249">
    <property type="entry name" value="Thioredoxin-like_sf"/>
</dbReference>
<comment type="similarity">
    <text evidence="2 7">Belongs to the thioredoxin family. DsbC subfamily.</text>
</comment>
<accession>A0A4Z0C084</accession>
<evidence type="ECO:0000256" key="4">
    <source>
        <dbReference type="ARBA" id="ARBA00022764"/>
    </source>
</evidence>
<evidence type="ECO:0000256" key="5">
    <source>
        <dbReference type="ARBA" id="ARBA00023157"/>
    </source>
</evidence>